<dbReference type="Proteomes" id="UP001222325">
    <property type="component" value="Unassembled WGS sequence"/>
</dbReference>
<protein>
    <submittedName>
        <fullName evidence="2">Uncharacterized protein</fullName>
    </submittedName>
</protein>
<feature type="region of interest" description="Disordered" evidence="1">
    <location>
        <begin position="215"/>
        <end position="280"/>
    </location>
</feature>
<feature type="region of interest" description="Disordered" evidence="1">
    <location>
        <begin position="123"/>
        <end position="142"/>
    </location>
</feature>
<comment type="caution">
    <text evidence="2">The sequence shown here is derived from an EMBL/GenBank/DDBJ whole genome shotgun (WGS) entry which is preliminary data.</text>
</comment>
<name>A0AAD6UDA9_9AGAR</name>
<feature type="compositionally biased region" description="Basic and acidic residues" evidence="1">
    <location>
        <begin position="215"/>
        <end position="233"/>
    </location>
</feature>
<organism evidence="2 3">
    <name type="scientific">Mycena belliarum</name>
    <dbReference type="NCBI Taxonomy" id="1033014"/>
    <lineage>
        <taxon>Eukaryota</taxon>
        <taxon>Fungi</taxon>
        <taxon>Dikarya</taxon>
        <taxon>Basidiomycota</taxon>
        <taxon>Agaricomycotina</taxon>
        <taxon>Agaricomycetes</taxon>
        <taxon>Agaricomycetidae</taxon>
        <taxon>Agaricales</taxon>
        <taxon>Marasmiineae</taxon>
        <taxon>Mycenaceae</taxon>
        <taxon>Mycena</taxon>
    </lineage>
</organism>
<evidence type="ECO:0000313" key="2">
    <source>
        <dbReference type="EMBL" id="KAJ7094699.1"/>
    </source>
</evidence>
<dbReference type="AlphaFoldDB" id="A0AAD6UDA9"/>
<proteinExistence type="predicted"/>
<keyword evidence="3" id="KW-1185">Reference proteome</keyword>
<evidence type="ECO:0000313" key="3">
    <source>
        <dbReference type="Proteomes" id="UP001222325"/>
    </source>
</evidence>
<accession>A0AAD6UDA9</accession>
<sequence>MGRASSLATLLAGSAQYHVFANDRWNDTRAESPFTSPPLDDDFDAITQQRWSRTTRATTFEPTATGLFEQLEAATCTTAPAGADLAIPRRRKAGKTSHGDVGDWKQPTAELGAVVGQGRSLRRMRGKDRIKSGRTRMGPSAGQDYEMVDHRVLEEGAERTVSISTWREQAIQEADSDDDMSIYYVNAEDCRPDDTMTEIVEVGGVGRLPVRTKDEFGLNDWGHRNKESTESSRRPQHGSTSTEQVISSNIRPSTSRNLMHHAASASPSIRSSAPRTLTPRGSGTLVQILDPPGEVFSPFHATKSGSTISSIRLTPAPTLEHILASCRPSLLHISPILQRVGILRAEHLRAVGKLSEDTRNREVREEVLKLGVTVVEWAILLDRLRDL</sequence>
<feature type="compositionally biased region" description="Polar residues" evidence="1">
    <location>
        <begin position="237"/>
        <end position="257"/>
    </location>
</feature>
<reference evidence="2" key="1">
    <citation type="submission" date="2023-03" db="EMBL/GenBank/DDBJ databases">
        <title>Massive genome expansion in bonnet fungi (Mycena s.s.) driven by repeated elements and novel gene families across ecological guilds.</title>
        <authorList>
            <consortium name="Lawrence Berkeley National Laboratory"/>
            <person name="Harder C.B."/>
            <person name="Miyauchi S."/>
            <person name="Viragh M."/>
            <person name="Kuo A."/>
            <person name="Thoen E."/>
            <person name="Andreopoulos B."/>
            <person name="Lu D."/>
            <person name="Skrede I."/>
            <person name="Drula E."/>
            <person name="Henrissat B."/>
            <person name="Morin E."/>
            <person name="Kohler A."/>
            <person name="Barry K."/>
            <person name="LaButti K."/>
            <person name="Morin E."/>
            <person name="Salamov A."/>
            <person name="Lipzen A."/>
            <person name="Mereny Z."/>
            <person name="Hegedus B."/>
            <person name="Baldrian P."/>
            <person name="Stursova M."/>
            <person name="Weitz H."/>
            <person name="Taylor A."/>
            <person name="Grigoriev I.V."/>
            <person name="Nagy L.G."/>
            <person name="Martin F."/>
            <person name="Kauserud H."/>
        </authorList>
    </citation>
    <scope>NUCLEOTIDE SEQUENCE</scope>
    <source>
        <strain evidence="2">CBHHK173m</strain>
    </source>
</reference>
<gene>
    <name evidence="2" type="ORF">B0H15DRAFT_135482</name>
</gene>
<evidence type="ECO:0000256" key="1">
    <source>
        <dbReference type="SAM" id="MobiDB-lite"/>
    </source>
</evidence>
<dbReference type="EMBL" id="JARJCN010000014">
    <property type="protein sequence ID" value="KAJ7094699.1"/>
    <property type="molecule type" value="Genomic_DNA"/>
</dbReference>
<feature type="compositionally biased region" description="Basic residues" evidence="1">
    <location>
        <begin position="123"/>
        <end position="134"/>
    </location>
</feature>
<feature type="compositionally biased region" description="Low complexity" evidence="1">
    <location>
        <begin position="262"/>
        <end position="275"/>
    </location>
</feature>